<keyword evidence="2" id="KW-1185">Reference proteome</keyword>
<evidence type="ECO:0000313" key="2">
    <source>
        <dbReference type="Proteomes" id="UP001218218"/>
    </source>
</evidence>
<comment type="caution">
    <text evidence="1">The sequence shown here is derived from an EMBL/GenBank/DDBJ whole genome shotgun (WGS) entry which is preliminary data.</text>
</comment>
<proteinExistence type="predicted"/>
<gene>
    <name evidence="1" type="ORF">DFH08DRAFT_801029</name>
</gene>
<accession>A0AAD7AHH8</accession>
<dbReference type="EMBL" id="JARIHO010000006">
    <property type="protein sequence ID" value="KAJ7359164.1"/>
    <property type="molecule type" value="Genomic_DNA"/>
</dbReference>
<dbReference type="AlphaFoldDB" id="A0AAD7AHH8"/>
<evidence type="ECO:0000313" key="1">
    <source>
        <dbReference type="EMBL" id="KAJ7359164.1"/>
    </source>
</evidence>
<sequence length="148" mass="16706">MCVAANSRYVGSEQHTSGVWGYHATHLDLVPSLKDLTLDLSGRDHELLFMQRMVFQNLLPNLHSLTINCYYPTDALYVDLIELLKTRSASRQCAQLQSVAIIFRVLELEGIELEGMDVAPNDDIIAALRQFVEEGVHIHVGQKSHNYI</sequence>
<protein>
    <submittedName>
        <fullName evidence="1">Uncharacterized protein</fullName>
    </submittedName>
</protein>
<reference evidence="1" key="1">
    <citation type="submission" date="2023-03" db="EMBL/GenBank/DDBJ databases">
        <title>Massive genome expansion in bonnet fungi (Mycena s.s.) driven by repeated elements and novel gene families across ecological guilds.</title>
        <authorList>
            <consortium name="Lawrence Berkeley National Laboratory"/>
            <person name="Harder C.B."/>
            <person name="Miyauchi S."/>
            <person name="Viragh M."/>
            <person name="Kuo A."/>
            <person name="Thoen E."/>
            <person name="Andreopoulos B."/>
            <person name="Lu D."/>
            <person name="Skrede I."/>
            <person name="Drula E."/>
            <person name="Henrissat B."/>
            <person name="Morin E."/>
            <person name="Kohler A."/>
            <person name="Barry K."/>
            <person name="LaButti K."/>
            <person name="Morin E."/>
            <person name="Salamov A."/>
            <person name="Lipzen A."/>
            <person name="Mereny Z."/>
            <person name="Hegedus B."/>
            <person name="Baldrian P."/>
            <person name="Stursova M."/>
            <person name="Weitz H."/>
            <person name="Taylor A."/>
            <person name="Grigoriev I.V."/>
            <person name="Nagy L.G."/>
            <person name="Martin F."/>
            <person name="Kauserud H."/>
        </authorList>
    </citation>
    <scope>NUCLEOTIDE SEQUENCE</scope>
    <source>
        <strain evidence="1">CBHHK002</strain>
    </source>
</reference>
<name>A0AAD7AHH8_9AGAR</name>
<dbReference type="Proteomes" id="UP001218218">
    <property type="component" value="Unassembled WGS sequence"/>
</dbReference>
<organism evidence="1 2">
    <name type="scientific">Mycena albidolilacea</name>
    <dbReference type="NCBI Taxonomy" id="1033008"/>
    <lineage>
        <taxon>Eukaryota</taxon>
        <taxon>Fungi</taxon>
        <taxon>Dikarya</taxon>
        <taxon>Basidiomycota</taxon>
        <taxon>Agaricomycotina</taxon>
        <taxon>Agaricomycetes</taxon>
        <taxon>Agaricomycetidae</taxon>
        <taxon>Agaricales</taxon>
        <taxon>Marasmiineae</taxon>
        <taxon>Mycenaceae</taxon>
        <taxon>Mycena</taxon>
    </lineage>
</organism>